<reference evidence="2 3" key="1">
    <citation type="submission" date="2023-01" db="EMBL/GenBank/DDBJ databases">
        <title>Analysis of 21 Apiospora genomes using comparative genomics revels a genus with tremendous synthesis potential of carbohydrate active enzymes and secondary metabolites.</title>
        <authorList>
            <person name="Sorensen T."/>
        </authorList>
    </citation>
    <scope>NUCLEOTIDE SEQUENCE [LARGE SCALE GENOMIC DNA]</scope>
    <source>
        <strain evidence="2 3">CBS 20057</strain>
    </source>
</reference>
<name>A0ABR1S4L5_9PEZI</name>
<organism evidence="2 3">
    <name type="scientific">Apiospora marii</name>
    <dbReference type="NCBI Taxonomy" id="335849"/>
    <lineage>
        <taxon>Eukaryota</taxon>
        <taxon>Fungi</taxon>
        <taxon>Dikarya</taxon>
        <taxon>Ascomycota</taxon>
        <taxon>Pezizomycotina</taxon>
        <taxon>Sordariomycetes</taxon>
        <taxon>Xylariomycetidae</taxon>
        <taxon>Amphisphaeriales</taxon>
        <taxon>Apiosporaceae</taxon>
        <taxon>Apiospora</taxon>
    </lineage>
</organism>
<feature type="compositionally biased region" description="Low complexity" evidence="1">
    <location>
        <begin position="51"/>
        <end position="74"/>
    </location>
</feature>
<feature type="compositionally biased region" description="Polar residues" evidence="1">
    <location>
        <begin position="80"/>
        <end position="99"/>
    </location>
</feature>
<accession>A0ABR1S4L5</accession>
<evidence type="ECO:0000313" key="3">
    <source>
        <dbReference type="Proteomes" id="UP001396898"/>
    </source>
</evidence>
<feature type="region of interest" description="Disordered" evidence="1">
    <location>
        <begin position="51"/>
        <end position="99"/>
    </location>
</feature>
<evidence type="ECO:0000313" key="2">
    <source>
        <dbReference type="EMBL" id="KAK8026340.1"/>
    </source>
</evidence>
<comment type="caution">
    <text evidence="2">The sequence shown here is derived from an EMBL/GenBank/DDBJ whole genome shotgun (WGS) entry which is preliminary data.</text>
</comment>
<proteinExistence type="predicted"/>
<protein>
    <submittedName>
        <fullName evidence="2">Uncharacterized protein</fullName>
    </submittedName>
</protein>
<dbReference type="EMBL" id="JAQQWI010000007">
    <property type="protein sequence ID" value="KAK8026340.1"/>
    <property type="molecule type" value="Genomic_DNA"/>
</dbReference>
<gene>
    <name evidence="2" type="ORF">PG991_003396</name>
</gene>
<evidence type="ECO:0000256" key="1">
    <source>
        <dbReference type="SAM" id="MobiDB-lite"/>
    </source>
</evidence>
<sequence length="123" mass="12104">MTGARTTVLSVVPTGTPGIVFSKNVTAPVTLSYPSASGSASASAFTTYSGGLYSSSSSSADSASSSPTSDDSSAYEPEETQASSTSAQSGDVFASSQTSGGLKQTLGGVSLFFSVMAAAVFLI</sequence>
<dbReference type="Proteomes" id="UP001396898">
    <property type="component" value="Unassembled WGS sequence"/>
</dbReference>
<keyword evidence="3" id="KW-1185">Reference proteome</keyword>